<evidence type="ECO:0000256" key="2">
    <source>
        <dbReference type="RuleBase" id="RU369093"/>
    </source>
</evidence>
<keyword evidence="1 2" id="KW-0833">Ubl conjugation pathway</keyword>
<evidence type="ECO:0000313" key="4">
    <source>
        <dbReference type="EMBL" id="PKA61427.1"/>
    </source>
</evidence>
<dbReference type="EC" id="2.3.2.27" evidence="2"/>
<accession>A0A2I0B0V3</accession>
<dbReference type="PANTHER" id="PTHR22849">
    <property type="entry name" value="WDSAM1 PROTEIN"/>
    <property type="match status" value="1"/>
</dbReference>
<gene>
    <name evidence="4" type="primary">PUB21</name>
    <name evidence="4" type="ORF">AXF42_Ash014344</name>
</gene>
<dbReference type="Proteomes" id="UP000236161">
    <property type="component" value="Unassembled WGS sequence"/>
</dbReference>
<organism evidence="4 5">
    <name type="scientific">Apostasia shenzhenica</name>
    <dbReference type="NCBI Taxonomy" id="1088818"/>
    <lineage>
        <taxon>Eukaryota</taxon>
        <taxon>Viridiplantae</taxon>
        <taxon>Streptophyta</taxon>
        <taxon>Embryophyta</taxon>
        <taxon>Tracheophyta</taxon>
        <taxon>Spermatophyta</taxon>
        <taxon>Magnoliopsida</taxon>
        <taxon>Liliopsida</taxon>
        <taxon>Asparagales</taxon>
        <taxon>Orchidaceae</taxon>
        <taxon>Apostasioideae</taxon>
        <taxon>Apostasia</taxon>
    </lineage>
</organism>
<dbReference type="InterPro" id="IPR058678">
    <property type="entry name" value="ARM_PUB"/>
</dbReference>
<dbReference type="InterPro" id="IPR045185">
    <property type="entry name" value="PUB22/23/24-like"/>
</dbReference>
<dbReference type="SUPFAM" id="SSF48371">
    <property type="entry name" value="ARM repeat"/>
    <property type="match status" value="1"/>
</dbReference>
<dbReference type="EMBL" id="KZ451930">
    <property type="protein sequence ID" value="PKA61427.1"/>
    <property type="molecule type" value="Genomic_DNA"/>
</dbReference>
<dbReference type="GO" id="GO:0016567">
    <property type="term" value="P:protein ubiquitination"/>
    <property type="evidence" value="ECO:0007669"/>
    <property type="project" value="UniProtKB-UniRule"/>
</dbReference>
<keyword evidence="2" id="KW-0808">Transferase</keyword>
<evidence type="ECO:0000256" key="1">
    <source>
        <dbReference type="ARBA" id="ARBA00022786"/>
    </source>
</evidence>
<comment type="catalytic activity">
    <reaction evidence="2">
        <text>S-ubiquitinyl-[E2 ubiquitin-conjugating enzyme]-L-cysteine + [acceptor protein]-L-lysine = [E2 ubiquitin-conjugating enzyme]-L-cysteine + N(6)-ubiquitinyl-[acceptor protein]-L-lysine.</text>
        <dbReference type="EC" id="2.3.2.27"/>
    </reaction>
</comment>
<evidence type="ECO:0000313" key="5">
    <source>
        <dbReference type="Proteomes" id="UP000236161"/>
    </source>
</evidence>
<sequence>MDRPAANFSGYRSADAANRLTAVEASSILSQLSAAIRLGDRAECRKSVARVRDLATGNDRNRRRLASAGAAVVLSTAFHAFSGVAAGPFDILSEILSALVLVFELKDEEVFWGIGAPESMDSIVSILKSRDSSAMLDALLVLKEIVSFDRDLARAAAMIDGLIEALVNLIKDPISPRATKLSLFVTFHLVASAEEWTAARFAGMGMISLILETIVDSGTEKRMSELALSAFERLCGFEQGREKAYDNALTVPVLVRGMIGISDLATDLAVSSLWKLYKSWEGEGGCVVIEALEFGAFLKLLMLLQVDCREGVREKATELMKFLNGRGEGLGCVDSRDFRGLNRPL</sequence>
<dbReference type="AlphaFoldDB" id="A0A2I0B0V3"/>
<dbReference type="InterPro" id="IPR016024">
    <property type="entry name" value="ARM-type_fold"/>
</dbReference>
<keyword evidence="5" id="KW-1185">Reference proteome</keyword>
<reference evidence="4 5" key="1">
    <citation type="journal article" date="2017" name="Nature">
        <title>The Apostasia genome and the evolution of orchids.</title>
        <authorList>
            <person name="Zhang G.Q."/>
            <person name="Liu K.W."/>
            <person name="Li Z."/>
            <person name="Lohaus R."/>
            <person name="Hsiao Y.Y."/>
            <person name="Niu S.C."/>
            <person name="Wang J.Y."/>
            <person name="Lin Y.C."/>
            <person name="Xu Q."/>
            <person name="Chen L.J."/>
            <person name="Yoshida K."/>
            <person name="Fujiwara S."/>
            <person name="Wang Z.W."/>
            <person name="Zhang Y.Q."/>
            <person name="Mitsuda N."/>
            <person name="Wang M."/>
            <person name="Liu G.H."/>
            <person name="Pecoraro L."/>
            <person name="Huang H.X."/>
            <person name="Xiao X.J."/>
            <person name="Lin M."/>
            <person name="Wu X.Y."/>
            <person name="Wu W.L."/>
            <person name="Chen Y.Y."/>
            <person name="Chang S.B."/>
            <person name="Sakamoto S."/>
            <person name="Ohme-Takagi M."/>
            <person name="Yagi M."/>
            <person name="Zeng S.J."/>
            <person name="Shen C.Y."/>
            <person name="Yeh C.M."/>
            <person name="Luo Y.B."/>
            <person name="Tsai W.C."/>
            <person name="Van de Peer Y."/>
            <person name="Liu Z.J."/>
        </authorList>
    </citation>
    <scope>NUCLEOTIDE SEQUENCE [LARGE SCALE GENOMIC DNA]</scope>
    <source>
        <strain evidence="5">cv. Shenzhen</strain>
        <tissue evidence="4">Stem</tissue>
    </source>
</reference>
<proteinExistence type="predicted"/>
<dbReference type="Pfam" id="PF25598">
    <property type="entry name" value="ARM_PUB"/>
    <property type="match status" value="1"/>
</dbReference>
<comment type="function">
    <text evidence="2">Functions as an E3 ubiquitin ligase.</text>
</comment>
<dbReference type="Gene3D" id="1.25.10.10">
    <property type="entry name" value="Leucine-rich Repeat Variant"/>
    <property type="match status" value="1"/>
</dbReference>
<comment type="pathway">
    <text evidence="2">Protein modification; protein ubiquitination.</text>
</comment>
<feature type="domain" description="U-box" evidence="3">
    <location>
        <begin position="26"/>
        <end position="338"/>
    </location>
</feature>
<dbReference type="GO" id="GO:0061630">
    <property type="term" value="F:ubiquitin protein ligase activity"/>
    <property type="evidence" value="ECO:0007669"/>
    <property type="project" value="UniProtKB-UniRule"/>
</dbReference>
<dbReference type="STRING" id="1088818.A0A2I0B0V3"/>
<dbReference type="InterPro" id="IPR011989">
    <property type="entry name" value="ARM-like"/>
</dbReference>
<protein>
    <recommendedName>
        <fullName evidence="2 3">U-box domain-containing protein</fullName>
        <ecNumber evidence="2">2.3.2.27</ecNumber>
    </recommendedName>
    <alternativeName>
        <fullName evidence="2">RING-type E3 ubiquitin transferase PUB</fullName>
    </alternativeName>
</protein>
<name>A0A2I0B0V3_9ASPA</name>
<dbReference type="PANTHER" id="PTHR22849:SF161">
    <property type="entry name" value="U-BOX DOMAIN-CONTAINING PROTEIN"/>
    <property type="match status" value="1"/>
</dbReference>
<evidence type="ECO:0000259" key="3">
    <source>
        <dbReference type="Pfam" id="PF25598"/>
    </source>
</evidence>
<dbReference type="OrthoDB" id="10064100at2759"/>